<comment type="subcellular location">
    <subcellularLocation>
        <location evidence="1">Nucleus</location>
    </subcellularLocation>
</comment>
<dbReference type="Pfam" id="PF02944">
    <property type="entry name" value="BESS"/>
    <property type="match status" value="1"/>
</dbReference>
<feature type="domain" description="MADF" evidence="3">
    <location>
        <begin position="4"/>
        <end position="95"/>
    </location>
</feature>
<name>A0A7J6C0J6_9TELE</name>
<evidence type="ECO:0000313" key="6">
    <source>
        <dbReference type="Proteomes" id="UP000579812"/>
    </source>
</evidence>
<dbReference type="EMBL" id="JAAMOB010000019">
    <property type="protein sequence ID" value="KAF4100125.1"/>
    <property type="molecule type" value="Genomic_DNA"/>
</dbReference>
<dbReference type="PROSITE" id="PS51031">
    <property type="entry name" value="BESS"/>
    <property type="match status" value="1"/>
</dbReference>
<comment type="caution">
    <text evidence="5">The sequence shown here is derived from an EMBL/GenBank/DDBJ whole genome shotgun (WGS) entry which is preliminary data.</text>
</comment>
<dbReference type="PROSITE" id="PS51029">
    <property type="entry name" value="MADF"/>
    <property type="match status" value="1"/>
</dbReference>
<accession>A0A7J6C0J6</accession>
<dbReference type="OrthoDB" id="5803771at2759"/>
<dbReference type="InterPro" id="IPR006578">
    <property type="entry name" value="MADF-dom"/>
</dbReference>
<dbReference type="PANTHER" id="PTHR12243">
    <property type="entry name" value="MADF DOMAIN TRANSCRIPTION FACTOR"/>
    <property type="match status" value="1"/>
</dbReference>
<gene>
    <name evidence="5" type="ORF">G5714_018321</name>
</gene>
<evidence type="ECO:0000313" key="5">
    <source>
        <dbReference type="EMBL" id="KAF4100125.1"/>
    </source>
</evidence>
<dbReference type="AlphaFoldDB" id="A0A7J6C0J6"/>
<sequence>MEEKLIITVANQPVLYDQSLYMYLDAYRRDQAWKEVAEAVGESEEICRTRWKSLRDRFRKERNKEREMRRSGAGSSATQPWRFMAVMGFLTPFLTNRETSSNIPRRALPPSPTTSSVHQFSISPEPEEDSQVRERSQVFSQQAHPSRATVDEAAIDTGSQMEAGRETELGRQMEQEEPVEVADRGRKRKRQHVSVFEKGLLAAIEPLTPLTTLSRPPPPPAPEDEDEMFFRSLLPSVHRLSVSRRARLRFEIHKLIFQAEQEAAEGLP</sequence>
<dbReference type="GO" id="GO:0003677">
    <property type="term" value="F:DNA binding"/>
    <property type="evidence" value="ECO:0007669"/>
    <property type="project" value="InterPro"/>
</dbReference>
<dbReference type="SMART" id="SM00595">
    <property type="entry name" value="MADF"/>
    <property type="match status" value="1"/>
</dbReference>
<feature type="compositionally biased region" description="Polar residues" evidence="2">
    <location>
        <begin position="113"/>
        <end position="122"/>
    </location>
</feature>
<evidence type="ECO:0000256" key="1">
    <source>
        <dbReference type="PROSITE-ProRule" id="PRU00371"/>
    </source>
</evidence>
<proteinExistence type="predicted"/>
<dbReference type="InterPro" id="IPR004210">
    <property type="entry name" value="BESS_motif"/>
</dbReference>
<evidence type="ECO:0000259" key="3">
    <source>
        <dbReference type="PROSITE" id="PS51029"/>
    </source>
</evidence>
<dbReference type="GO" id="GO:0006357">
    <property type="term" value="P:regulation of transcription by RNA polymerase II"/>
    <property type="evidence" value="ECO:0007669"/>
    <property type="project" value="TreeGrafter"/>
</dbReference>
<dbReference type="InterPro" id="IPR039353">
    <property type="entry name" value="TF_Adf1"/>
</dbReference>
<keyword evidence="1" id="KW-0539">Nucleus</keyword>
<protein>
    <recommendedName>
        <fullName evidence="7">Transcription factor Adf-1</fullName>
    </recommendedName>
</protein>
<dbReference type="PANTHER" id="PTHR12243:SF48">
    <property type="entry name" value="MADF DOMAIN-CONTAINING PROTEIN"/>
    <property type="match status" value="1"/>
</dbReference>
<dbReference type="Proteomes" id="UP000579812">
    <property type="component" value="Unassembled WGS sequence"/>
</dbReference>
<evidence type="ECO:0000259" key="4">
    <source>
        <dbReference type="PROSITE" id="PS51031"/>
    </source>
</evidence>
<reference evidence="5 6" key="1">
    <citation type="submission" date="2020-04" db="EMBL/GenBank/DDBJ databases">
        <title>Chromosome-level genome assembly of a cyprinid fish Onychostoma macrolepis by integration of Nanopore Sequencing, Bionano and Hi-C technology.</title>
        <authorList>
            <person name="Wang D."/>
        </authorList>
    </citation>
    <scope>NUCLEOTIDE SEQUENCE [LARGE SCALE GENOMIC DNA]</scope>
    <source>
        <strain evidence="5">SWU-2019</strain>
        <tissue evidence="5">Muscle</tissue>
    </source>
</reference>
<keyword evidence="6" id="KW-1185">Reference proteome</keyword>
<feature type="compositionally biased region" description="Basic and acidic residues" evidence="2">
    <location>
        <begin position="163"/>
        <end position="174"/>
    </location>
</feature>
<evidence type="ECO:0000256" key="2">
    <source>
        <dbReference type="SAM" id="MobiDB-lite"/>
    </source>
</evidence>
<feature type="domain" description="BESS" evidence="4">
    <location>
        <begin position="223"/>
        <end position="262"/>
    </location>
</feature>
<organism evidence="5 6">
    <name type="scientific">Onychostoma macrolepis</name>
    <dbReference type="NCBI Taxonomy" id="369639"/>
    <lineage>
        <taxon>Eukaryota</taxon>
        <taxon>Metazoa</taxon>
        <taxon>Chordata</taxon>
        <taxon>Craniata</taxon>
        <taxon>Vertebrata</taxon>
        <taxon>Euteleostomi</taxon>
        <taxon>Actinopterygii</taxon>
        <taxon>Neopterygii</taxon>
        <taxon>Teleostei</taxon>
        <taxon>Ostariophysi</taxon>
        <taxon>Cypriniformes</taxon>
        <taxon>Cyprinidae</taxon>
        <taxon>Acrossocheilinae</taxon>
        <taxon>Onychostoma</taxon>
    </lineage>
</organism>
<dbReference type="GO" id="GO:0005667">
    <property type="term" value="C:transcription regulator complex"/>
    <property type="evidence" value="ECO:0007669"/>
    <property type="project" value="TreeGrafter"/>
</dbReference>
<dbReference type="GO" id="GO:0005634">
    <property type="term" value="C:nucleus"/>
    <property type="evidence" value="ECO:0007669"/>
    <property type="project" value="UniProtKB-SubCell"/>
</dbReference>
<dbReference type="Pfam" id="PF10545">
    <property type="entry name" value="MADF_DNA_bdg"/>
    <property type="match status" value="1"/>
</dbReference>
<feature type="region of interest" description="Disordered" evidence="2">
    <location>
        <begin position="100"/>
        <end position="189"/>
    </location>
</feature>
<evidence type="ECO:0008006" key="7">
    <source>
        <dbReference type="Google" id="ProtNLM"/>
    </source>
</evidence>